<dbReference type="SMART" id="SM00156">
    <property type="entry name" value="PP2Ac"/>
    <property type="match status" value="1"/>
</dbReference>
<comment type="similarity">
    <text evidence="1">Belongs to the PPP phosphatase family.</text>
</comment>
<evidence type="ECO:0000313" key="4">
    <source>
        <dbReference type="Proteomes" id="UP000054324"/>
    </source>
</evidence>
<dbReference type="Pfam" id="PF00149">
    <property type="entry name" value="Metallophos"/>
    <property type="match status" value="1"/>
</dbReference>
<organism evidence="3 4">
    <name type="scientific">Opisthorchis viverrini</name>
    <name type="common">Southeast Asian liver fluke</name>
    <dbReference type="NCBI Taxonomy" id="6198"/>
    <lineage>
        <taxon>Eukaryota</taxon>
        <taxon>Metazoa</taxon>
        <taxon>Spiralia</taxon>
        <taxon>Lophotrochozoa</taxon>
        <taxon>Platyhelminthes</taxon>
        <taxon>Trematoda</taxon>
        <taxon>Digenea</taxon>
        <taxon>Opisthorchiida</taxon>
        <taxon>Opisthorchiata</taxon>
        <taxon>Opisthorchiidae</taxon>
        <taxon>Opisthorchis</taxon>
    </lineage>
</organism>
<comment type="catalytic activity">
    <reaction evidence="1">
        <text>O-phospho-L-threonyl-[protein] + H2O = L-threonyl-[protein] + phosphate</text>
        <dbReference type="Rhea" id="RHEA:47004"/>
        <dbReference type="Rhea" id="RHEA-COMP:11060"/>
        <dbReference type="Rhea" id="RHEA-COMP:11605"/>
        <dbReference type="ChEBI" id="CHEBI:15377"/>
        <dbReference type="ChEBI" id="CHEBI:30013"/>
        <dbReference type="ChEBI" id="CHEBI:43474"/>
        <dbReference type="ChEBI" id="CHEBI:61977"/>
        <dbReference type="EC" id="3.1.3.16"/>
    </reaction>
</comment>
<dbReference type="InterPro" id="IPR029052">
    <property type="entry name" value="Metallo-depent_PP-like"/>
</dbReference>
<dbReference type="Proteomes" id="UP000054324">
    <property type="component" value="Unassembled WGS sequence"/>
</dbReference>
<evidence type="ECO:0000259" key="2">
    <source>
        <dbReference type="PROSITE" id="PS00125"/>
    </source>
</evidence>
<dbReference type="GO" id="GO:0004722">
    <property type="term" value="F:protein serine/threonine phosphatase activity"/>
    <property type="evidence" value="ECO:0007669"/>
    <property type="project" value="UniProtKB-EC"/>
</dbReference>
<keyword evidence="1" id="KW-0378">Hydrolase</keyword>
<dbReference type="InterPro" id="IPR050341">
    <property type="entry name" value="PP1_catalytic_subunit"/>
</dbReference>
<dbReference type="AlphaFoldDB" id="A0A074ZUF7"/>
<dbReference type="InterPro" id="IPR006186">
    <property type="entry name" value="Ser/Thr-sp_prot-phosphatase"/>
</dbReference>
<evidence type="ECO:0000313" key="3">
    <source>
        <dbReference type="EMBL" id="KER18829.1"/>
    </source>
</evidence>
<dbReference type="CTD" id="20329965"/>
<accession>A0A074ZUF7</accession>
<name>A0A074ZUF7_OPIVI</name>
<dbReference type="GO" id="GO:0005634">
    <property type="term" value="C:nucleus"/>
    <property type="evidence" value="ECO:0007669"/>
    <property type="project" value="TreeGrafter"/>
</dbReference>
<dbReference type="PANTHER" id="PTHR11668:SF496">
    <property type="entry name" value="SERINE_THREONINE-PROTEIN PHOSPHATASE"/>
    <property type="match status" value="1"/>
</dbReference>
<dbReference type="EMBL" id="KL597810">
    <property type="protein sequence ID" value="KER18829.1"/>
    <property type="molecule type" value="Genomic_DNA"/>
</dbReference>
<dbReference type="PROSITE" id="PS00125">
    <property type="entry name" value="SER_THR_PHOSPHATASE"/>
    <property type="match status" value="1"/>
</dbReference>
<dbReference type="SUPFAM" id="SSF56300">
    <property type="entry name" value="Metallo-dependent phosphatases"/>
    <property type="match status" value="1"/>
</dbReference>
<dbReference type="OrthoDB" id="6238899at2759"/>
<dbReference type="EC" id="3.1.3.16" evidence="1"/>
<dbReference type="GeneID" id="20329965"/>
<gene>
    <name evidence="3" type="ORF">T265_15800</name>
</gene>
<dbReference type="STRING" id="6198.A0A074ZUF7"/>
<sequence>MKKTESKMTIEPQISKARRNLILNRSKALVQRLTEFQVLKGKPVQIAEMELTDMCTLLKELLLKEPSCLPLTLDPSLNIVGDVHGHYTQLLQVLNAIGHPPNAQYLFLGNFVNRGEKSIETLALLFAYKLLYPRQIFLLRGNHECDQLGKMYGCYAECNRRFSSRLWRVLMDTFNCLPVAALIDNRFFCSHSGISPTLIYSGYTGPKALQEYISRWIPRPTEIETNLLATHLIWSEPDADVEEWERNPAGLGYLYGPSAVNEFCRQFQLFHVIRSNGLLPRGYEFFPHSQLVSIFSAPDFMGTHRNCGSMLTLTHLEDSQTVLCRIKSLRPVFLTRGGKATGRKILSIEDIKPNSPWSTRVFTAEDVYKTCQAK</sequence>
<reference evidence="3 4" key="1">
    <citation type="submission" date="2013-11" db="EMBL/GenBank/DDBJ databases">
        <title>Opisthorchis viverrini - life in the bile duct.</title>
        <authorList>
            <person name="Young N.D."/>
            <person name="Nagarajan N."/>
            <person name="Lin S.J."/>
            <person name="Korhonen P.K."/>
            <person name="Jex A.R."/>
            <person name="Hall R.S."/>
            <person name="Safavi-Hemami H."/>
            <person name="Kaewkong W."/>
            <person name="Bertrand D."/>
            <person name="Gao S."/>
            <person name="Seet Q."/>
            <person name="Wongkham S."/>
            <person name="Teh B.T."/>
            <person name="Wongkham C."/>
            <person name="Intapan P.M."/>
            <person name="Maleewong W."/>
            <person name="Yang X."/>
            <person name="Hu M."/>
            <person name="Wang Z."/>
            <person name="Hofmann A."/>
            <person name="Sternberg P.W."/>
            <person name="Tan P."/>
            <person name="Wang J."/>
            <person name="Gasser R.B."/>
        </authorList>
    </citation>
    <scope>NUCLEOTIDE SEQUENCE [LARGE SCALE GENOMIC DNA]</scope>
</reference>
<dbReference type="PANTHER" id="PTHR11668">
    <property type="entry name" value="SERINE/THREONINE PROTEIN PHOSPHATASE"/>
    <property type="match status" value="1"/>
</dbReference>
<feature type="domain" description="Serine/threonine specific protein phosphatases" evidence="2">
    <location>
        <begin position="139"/>
        <end position="144"/>
    </location>
</feature>
<feature type="non-terminal residue" evidence="3">
    <location>
        <position position="374"/>
    </location>
</feature>
<dbReference type="PRINTS" id="PR00114">
    <property type="entry name" value="STPHPHTASE"/>
</dbReference>
<dbReference type="InterPro" id="IPR004843">
    <property type="entry name" value="Calcineurin-like_PHP"/>
</dbReference>
<protein>
    <recommendedName>
        <fullName evidence="1">Serine/threonine-protein phosphatase</fullName>
        <ecNumber evidence="1">3.1.3.16</ecNumber>
    </recommendedName>
</protein>
<keyword evidence="4" id="KW-1185">Reference proteome</keyword>
<dbReference type="Gene3D" id="3.60.21.10">
    <property type="match status" value="1"/>
</dbReference>
<dbReference type="KEGG" id="ovi:T265_15800"/>
<evidence type="ECO:0000256" key="1">
    <source>
        <dbReference type="RuleBase" id="RU004273"/>
    </source>
</evidence>
<dbReference type="RefSeq" id="XP_009177424.1">
    <property type="nucleotide sequence ID" value="XM_009179160.1"/>
</dbReference>
<proteinExistence type="inferred from homology"/>
<dbReference type="GO" id="GO:0005737">
    <property type="term" value="C:cytoplasm"/>
    <property type="evidence" value="ECO:0007669"/>
    <property type="project" value="TreeGrafter"/>
</dbReference>